<evidence type="ECO:0000313" key="3">
    <source>
        <dbReference type="EMBL" id="KAF6002332.1"/>
    </source>
</evidence>
<accession>A0A7J7IGU8</accession>
<dbReference type="PANTHER" id="PTHR34784:SF1">
    <property type="entry name" value="50S RIBOSOMAL PROTEIN L34"/>
    <property type="match status" value="1"/>
</dbReference>
<gene>
    <name evidence="3" type="ORF">F1559_000104</name>
</gene>
<dbReference type="Proteomes" id="UP000530660">
    <property type="component" value="Unassembled WGS sequence"/>
</dbReference>
<dbReference type="Pfam" id="PF09585">
    <property type="entry name" value="Lin0512_fam"/>
    <property type="match status" value="1"/>
</dbReference>
<evidence type="ECO:0000313" key="4">
    <source>
        <dbReference type="Proteomes" id="UP000530660"/>
    </source>
</evidence>
<dbReference type="AlphaFoldDB" id="A0A7J7IGU8"/>
<dbReference type="GO" id="GO:0005525">
    <property type="term" value="F:GTP binding"/>
    <property type="evidence" value="ECO:0007669"/>
    <property type="project" value="UniProtKB-KW"/>
</dbReference>
<dbReference type="InterPro" id="IPR037103">
    <property type="entry name" value="Tubulin/FtsZ-like_C"/>
</dbReference>
<reference evidence="3 4" key="1">
    <citation type="journal article" date="2020" name="J. Phycol.">
        <title>Comparative genome analysis reveals Cyanidiococcus gen. nov., a new extremophilic red algal genus sister to Cyanidioschyzon (Cyanidioschyzonaceae, Rhodophyta).</title>
        <authorList>
            <person name="Liu S.-L."/>
            <person name="Chiang Y.-R."/>
            <person name="Yoon H.S."/>
            <person name="Fu H.-Y."/>
        </authorList>
    </citation>
    <scope>NUCLEOTIDE SEQUENCE [LARGE SCALE GENOMIC DNA]</scope>
    <source>
        <strain evidence="3 4">THAL066</strain>
    </source>
</reference>
<dbReference type="Gene3D" id="3.30.1330.20">
    <property type="entry name" value="Tubulin/FtsZ, C-terminal domain"/>
    <property type="match status" value="1"/>
</dbReference>
<name>A0A7J7IGU8_9RHOD</name>
<dbReference type="PANTHER" id="PTHR34784">
    <property type="entry name" value="50S RIBOSOMAL PROTEIN L34"/>
    <property type="match status" value="1"/>
</dbReference>
<proteinExistence type="predicted"/>
<keyword evidence="1" id="KW-0547">Nucleotide-binding</keyword>
<dbReference type="InterPro" id="IPR011719">
    <property type="entry name" value="CHP02058"/>
</dbReference>
<keyword evidence="2" id="KW-0342">GTP-binding</keyword>
<organism evidence="3 4">
    <name type="scientific">Cyanidiococcus yangmingshanensis</name>
    <dbReference type="NCBI Taxonomy" id="2690220"/>
    <lineage>
        <taxon>Eukaryota</taxon>
        <taxon>Rhodophyta</taxon>
        <taxon>Bangiophyceae</taxon>
        <taxon>Cyanidiales</taxon>
        <taxon>Cyanidiaceae</taxon>
        <taxon>Cyanidiococcus</taxon>
    </lineage>
</organism>
<dbReference type="OrthoDB" id="193238at2759"/>
<keyword evidence="4" id="KW-1185">Reference proteome</keyword>
<evidence type="ECO:0000256" key="1">
    <source>
        <dbReference type="ARBA" id="ARBA00022741"/>
    </source>
</evidence>
<protein>
    <submittedName>
        <fullName evidence="3">Uncharacterized protein</fullName>
    </submittedName>
</protein>
<evidence type="ECO:0000256" key="2">
    <source>
        <dbReference type="ARBA" id="ARBA00023134"/>
    </source>
</evidence>
<dbReference type="EMBL" id="VWRR01000010">
    <property type="protein sequence ID" value="KAF6002332.1"/>
    <property type="molecule type" value="Genomic_DNA"/>
</dbReference>
<sequence>MLRPARIFAERKIRTSPCEMFRVLELSWIPTAWLPSTWRSFEHASECVGLVSQLREVRFQSRARYWRKSSADVCAPAVFVKRSCACRAVAVSRNVRWIKQRDDCWIDRTLCQVQESWVPIVLSARTVRHCSKTCSMSTGELDRTGDASHAKCRTPTEVFAIEIGLGVDLHGQDAQRAAERACQDAMQRNSYPGLRKFLPFPGDLQTMKVHVLLGVPPGFHDRIRAADIKRLFPYGQVVVQVVSGGLAASAGIHLQEHGDRPGDDRMVIVNAIITVGYDP</sequence>
<dbReference type="NCBIfam" id="TIGR02058">
    <property type="entry name" value="lin0512_fam"/>
    <property type="match status" value="1"/>
</dbReference>
<comment type="caution">
    <text evidence="3">The sequence shown here is derived from an EMBL/GenBank/DDBJ whole genome shotgun (WGS) entry which is preliminary data.</text>
</comment>